<name>A0AAD7BRI4_MYCRO</name>
<reference evidence="2" key="1">
    <citation type="submission" date="2023-03" db="EMBL/GenBank/DDBJ databases">
        <title>Massive genome expansion in bonnet fungi (Mycena s.s.) driven by repeated elements and novel gene families across ecological guilds.</title>
        <authorList>
            <consortium name="Lawrence Berkeley National Laboratory"/>
            <person name="Harder C.B."/>
            <person name="Miyauchi S."/>
            <person name="Viragh M."/>
            <person name="Kuo A."/>
            <person name="Thoen E."/>
            <person name="Andreopoulos B."/>
            <person name="Lu D."/>
            <person name="Skrede I."/>
            <person name="Drula E."/>
            <person name="Henrissat B."/>
            <person name="Morin E."/>
            <person name="Kohler A."/>
            <person name="Barry K."/>
            <person name="LaButti K."/>
            <person name="Morin E."/>
            <person name="Salamov A."/>
            <person name="Lipzen A."/>
            <person name="Mereny Z."/>
            <person name="Hegedus B."/>
            <person name="Baldrian P."/>
            <person name="Stursova M."/>
            <person name="Weitz H."/>
            <person name="Taylor A."/>
            <person name="Grigoriev I.V."/>
            <person name="Nagy L.G."/>
            <person name="Martin F."/>
            <person name="Kauserud H."/>
        </authorList>
    </citation>
    <scope>NUCLEOTIDE SEQUENCE</scope>
    <source>
        <strain evidence="2">CBHHK067</strain>
    </source>
</reference>
<accession>A0AAD7BRI4</accession>
<feature type="region of interest" description="Disordered" evidence="1">
    <location>
        <begin position="1"/>
        <end position="61"/>
    </location>
</feature>
<protein>
    <submittedName>
        <fullName evidence="2">Uncharacterized protein</fullName>
    </submittedName>
</protein>
<comment type="caution">
    <text evidence="2">The sequence shown here is derived from an EMBL/GenBank/DDBJ whole genome shotgun (WGS) entry which is preliminary data.</text>
</comment>
<feature type="compositionally biased region" description="Polar residues" evidence="1">
    <location>
        <begin position="33"/>
        <end position="61"/>
    </location>
</feature>
<dbReference type="AlphaFoldDB" id="A0AAD7BRI4"/>
<proteinExistence type="predicted"/>
<evidence type="ECO:0000256" key="1">
    <source>
        <dbReference type="SAM" id="MobiDB-lite"/>
    </source>
</evidence>
<keyword evidence="3" id="KW-1185">Reference proteome</keyword>
<organism evidence="2 3">
    <name type="scientific">Mycena rosella</name>
    <name type="common">Pink bonnet</name>
    <name type="synonym">Agaricus rosellus</name>
    <dbReference type="NCBI Taxonomy" id="1033263"/>
    <lineage>
        <taxon>Eukaryota</taxon>
        <taxon>Fungi</taxon>
        <taxon>Dikarya</taxon>
        <taxon>Basidiomycota</taxon>
        <taxon>Agaricomycotina</taxon>
        <taxon>Agaricomycetes</taxon>
        <taxon>Agaricomycetidae</taxon>
        <taxon>Agaricales</taxon>
        <taxon>Marasmiineae</taxon>
        <taxon>Mycenaceae</taxon>
        <taxon>Mycena</taxon>
    </lineage>
</organism>
<dbReference type="EMBL" id="JARKIE010000563">
    <property type="protein sequence ID" value="KAJ7627897.1"/>
    <property type="molecule type" value="Genomic_DNA"/>
</dbReference>
<sequence length="285" mass="30979">MQQHQHPRARTANNAGQLPASRAGSAAVIDRPPTSSSTTVPQNRCASTTSRSSQPTNNATNNAIPRWRLLRLHLVRLWVRSHVGGGPDVHGLLMLQPVPPVRIISVFLQHIPMPLPTVGTIPMSTPAPAPALETCVSLLPQPHMPFALSLSSFATSLGMLRTSARGPVASQAVGHGSEIEPPGWGWGWMEEWRRRTEEEAPHNTLLPPSPLSFVAPINNVPVEPSTHPLLRFPVPKCPWIDGTEFDFTSPAPRPLTFATGWIVLLKPKLLADNLKLERVLNLGLG</sequence>
<gene>
    <name evidence="2" type="ORF">B0H17DRAFT_1218419</name>
</gene>
<evidence type="ECO:0000313" key="3">
    <source>
        <dbReference type="Proteomes" id="UP001221757"/>
    </source>
</evidence>
<evidence type="ECO:0000313" key="2">
    <source>
        <dbReference type="EMBL" id="KAJ7627897.1"/>
    </source>
</evidence>
<dbReference type="Proteomes" id="UP001221757">
    <property type="component" value="Unassembled WGS sequence"/>
</dbReference>